<organism evidence="9 10">
    <name type="scientific">Fukomys damarensis</name>
    <name type="common">Damaraland mole rat</name>
    <name type="synonym">Cryptomys damarensis</name>
    <dbReference type="NCBI Taxonomy" id="885580"/>
    <lineage>
        <taxon>Eukaryota</taxon>
        <taxon>Metazoa</taxon>
        <taxon>Chordata</taxon>
        <taxon>Craniata</taxon>
        <taxon>Vertebrata</taxon>
        <taxon>Euteleostomi</taxon>
        <taxon>Mammalia</taxon>
        <taxon>Eutheria</taxon>
        <taxon>Euarchontoglires</taxon>
        <taxon>Glires</taxon>
        <taxon>Rodentia</taxon>
        <taxon>Hystricomorpha</taxon>
        <taxon>Bathyergidae</taxon>
        <taxon>Fukomys</taxon>
    </lineage>
</organism>
<dbReference type="InterPro" id="IPR047021">
    <property type="entry name" value="REXO1/3/4-like"/>
</dbReference>
<dbReference type="AlphaFoldDB" id="A0A091D9C2"/>
<feature type="compositionally biased region" description="Polar residues" evidence="7">
    <location>
        <begin position="132"/>
        <end position="150"/>
    </location>
</feature>
<protein>
    <submittedName>
        <fullName evidence="9">RNA exonuclease 1 like protein</fullName>
    </submittedName>
</protein>
<gene>
    <name evidence="9" type="ORF">H920_09909</name>
</gene>
<evidence type="ECO:0000256" key="6">
    <source>
        <dbReference type="ARBA" id="ARBA00023242"/>
    </source>
</evidence>
<keyword evidence="5 9" id="KW-0269">Exonuclease</keyword>
<comment type="subcellular location">
    <subcellularLocation>
        <location evidence="1">Nucleus</location>
    </subcellularLocation>
</comment>
<evidence type="ECO:0000259" key="8">
    <source>
        <dbReference type="SMART" id="SM00479"/>
    </source>
</evidence>
<name>A0A091D9C2_FUKDA</name>
<accession>A0A091D9C2</accession>
<dbReference type="InterPro" id="IPR013520">
    <property type="entry name" value="Ribonucl_H"/>
</dbReference>
<evidence type="ECO:0000313" key="10">
    <source>
        <dbReference type="Proteomes" id="UP000028990"/>
    </source>
</evidence>
<dbReference type="SMART" id="SM00479">
    <property type="entry name" value="EXOIII"/>
    <property type="match status" value="1"/>
</dbReference>
<dbReference type="GO" id="GO:0005634">
    <property type="term" value="C:nucleus"/>
    <property type="evidence" value="ECO:0007669"/>
    <property type="project" value="UniProtKB-SubCell"/>
</dbReference>
<dbReference type="CDD" id="cd06145">
    <property type="entry name" value="REX1_like"/>
    <property type="match status" value="1"/>
</dbReference>
<evidence type="ECO:0000256" key="2">
    <source>
        <dbReference type="ARBA" id="ARBA00006357"/>
    </source>
</evidence>
<keyword evidence="3" id="KW-0540">Nuclease</keyword>
<dbReference type="GO" id="GO:0004527">
    <property type="term" value="F:exonuclease activity"/>
    <property type="evidence" value="ECO:0007669"/>
    <property type="project" value="UniProtKB-KW"/>
</dbReference>
<dbReference type="InterPro" id="IPR036397">
    <property type="entry name" value="RNaseH_sf"/>
</dbReference>
<evidence type="ECO:0000256" key="3">
    <source>
        <dbReference type="ARBA" id="ARBA00022722"/>
    </source>
</evidence>
<dbReference type="PANTHER" id="PTHR12801">
    <property type="entry name" value="RNA EXONUCLEASE REXO1 / RECO3 FAMILY MEMBER-RELATED"/>
    <property type="match status" value="1"/>
</dbReference>
<dbReference type="InterPro" id="IPR031736">
    <property type="entry name" value="REXO1-like_dom"/>
</dbReference>
<keyword evidence="4" id="KW-0378">Hydrolase</keyword>
<feature type="region of interest" description="Disordered" evidence="7">
    <location>
        <begin position="68"/>
        <end position="161"/>
    </location>
</feature>
<reference evidence="9 10" key="1">
    <citation type="submission" date="2013-11" db="EMBL/GenBank/DDBJ databases">
        <title>The Damaraland mole rat (Fukomys damarensis) genome and evolution of African mole rats.</title>
        <authorList>
            <person name="Gladyshev V.N."/>
            <person name="Fang X."/>
        </authorList>
    </citation>
    <scope>NUCLEOTIDE SEQUENCE [LARGE SCALE GENOMIC DNA]</scope>
    <source>
        <tissue evidence="9">Liver</tissue>
    </source>
</reference>
<keyword evidence="6" id="KW-0539">Nucleus</keyword>
<dbReference type="FunFam" id="3.30.420.10:FF:000021">
    <property type="entry name" value="RNA exonuclease 1 homolog"/>
    <property type="match status" value="1"/>
</dbReference>
<evidence type="ECO:0000256" key="5">
    <source>
        <dbReference type="ARBA" id="ARBA00022839"/>
    </source>
</evidence>
<evidence type="ECO:0000256" key="7">
    <source>
        <dbReference type="SAM" id="MobiDB-lite"/>
    </source>
</evidence>
<dbReference type="InterPro" id="IPR012337">
    <property type="entry name" value="RNaseH-like_sf"/>
</dbReference>
<evidence type="ECO:0000256" key="4">
    <source>
        <dbReference type="ARBA" id="ARBA00022801"/>
    </source>
</evidence>
<dbReference type="PANTHER" id="PTHR12801:SF62">
    <property type="entry name" value="RNA EXONUCLEASE 1 HOMOLOG"/>
    <property type="match status" value="1"/>
</dbReference>
<evidence type="ECO:0000313" key="9">
    <source>
        <dbReference type="EMBL" id="KFO28689.1"/>
    </source>
</evidence>
<comment type="similarity">
    <text evidence="2">Belongs to the REXO1/REXO3 family.</text>
</comment>
<proteinExistence type="inferred from homology"/>
<evidence type="ECO:0000256" key="1">
    <source>
        <dbReference type="ARBA" id="ARBA00004123"/>
    </source>
</evidence>
<sequence>MSLRATAPAWFPPGHPQARKAEAVDIILHPSPPQNCCPAPGFIFVQAAQPLRRGSEVPFARLKTTPKAQWKLASCQQSAPPPPAKKPSSGHSPGGKRKLHVPEPKVVTAPTDTKRALEASSSQAADGAQPLKTDSSPGVESETSSNTTAAQVAHERSLRGKTPTAVRQQYFGLFSEECLKFCSTPLEALKRAWVEEKVIFDRSSCKNGYLNDARHTLKTLRGLVPSSLPGLNRATLYRRLCRYLLTEDERKVNSYPFPDPERPGHAVLFTAENKLQNAQCRTCCRCGTEYPVTPLGLCVRPEQCYYHWGRPRKKFQASGWENLYTCCSAAVGSVGCQVAKQHVHDGRKDNLEGFVKTVAKERSQDAHPGIYALDCEMSFTIHGLELTRISMVDSDLRLVYDTFVKPDHNIVDYNTRFSGVTEADLARTGVTLRDVQAFLLNVLSSDSILIGHSLESDLLALKMIHPSVVDTAVLFPHHLGLPYKRSLRNLVGDYLHEVIQDNPAGHNSLEDAGACMRLVGWKIMEDAIQSSWNPGSPPLLVSSVAQACPWPGSLLNAAFSKPAQYPAPAAT</sequence>
<dbReference type="Proteomes" id="UP000028990">
    <property type="component" value="Unassembled WGS sequence"/>
</dbReference>
<dbReference type="SUPFAM" id="SSF53098">
    <property type="entry name" value="Ribonuclease H-like"/>
    <property type="match status" value="1"/>
</dbReference>
<feature type="domain" description="Exonuclease" evidence="8">
    <location>
        <begin position="369"/>
        <end position="528"/>
    </location>
</feature>
<dbReference type="Gene3D" id="3.30.420.10">
    <property type="entry name" value="Ribonuclease H-like superfamily/Ribonuclease H"/>
    <property type="match status" value="1"/>
</dbReference>
<dbReference type="EMBL" id="KN122689">
    <property type="protein sequence ID" value="KFO28689.1"/>
    <property type="molecule type" value="Genomic_DNA"/>
</dbReference>
<dbReference type="eggNOG" id="KOG2248">
    <property type="taxonomic scope" value="Eukaryota"/>
</dbReference>
<dbReference type="GO" id="GO:0003676">
    <property type="term" value="F:nucleic acid binding"/>
    <property type="evidence" value="ECO:0007669"/>
    <property type="project" value="InterPro"/>
</dbReference>
<dbReference type="Pfam" id="PF15870">
    <property type="entry name" value="EloA-BP1"/>
    <property type="match status" value="2"/>
</dbReference>
<dbReference type="InterPro" id="IPR034922">
    <property type="entry name" value="REX1-like_exo"/>
</dbReference>
<keyword evidence="10" id="KW-1185">Reference proteome</keyword>